<keyword evidence="1" id="KW-1133">Transmembrane helix</keyword>
<dbReference type="AlphaFoldDB" id="A0A0A9C7L1"/>
<reference evidence="2" key="1">
    <citation type="submission" date="2014-09" db="EMBL/GenBank/DDBJ databases">
        <authorList>
            <person name="Magalhaes I.L.F."/>
            <person name="Oliveira U."/>
            <person name="Santos F.R."/>
            <person name="Vidigal T.H.D.A."/>
            <person name="Brescovit A.D."/>
            <person name="Santos A.J."/>
        </authorList>
    </citation>
    <scope>NUCLEOTIDE SEQUENCE</scope>
    <source>
        <tissue evidence="2">Shoot tissue taken approximately 20 cm above the soil surface</tissue>
    </source>
</reference>
<feature type="transmembrane region" description="Helical" evidence="1">
    <location>
        <begin position="12"/>
        <end position="37"/>
    </location>
</feature>
<dbReference type="EMBL" id="GBRH01228495">
    <property type="protein sequence ID" value="JAD69400.1"/>
    <property type="molecule type" value="Transcribed_RNA"/>
</dbReference>
<evidence type="ECO:0000313" key="2">
    <source>
        <dbReference type="EMBL" id="JAD69400.1"/>
    </source>
</evidence>
<keyword evidence="1" id="KW-0472">Membrane</keyword>
<protein>
    <submittedName>
        <fullName evidence="2">Uncharacterized protein</fullName>
    </submittedName>
</protein>
<accession>A0A0A9C7L1</accession>
<sequence length="44" mass="5153">MIIMNVRLPLNSLTISSLLLVPFMQVNLSLFHLHLFWSQNVQLM</sequence>
<keyword evidence="1" id="KW-0812">Transmembrane</keyword>
<name>A0A0A9C7L1_ARUDO</name>
<organism evidence="2">
    <name type="scientific">Arundo donax</name>
    <name type="common">Giant reed</name>
    <name type="synonym">Donax arundinaceus</name>
    <dbReference type="NCBI Taxonomy" id="35708"/>
    <lineage>
        <taxon>Eukaryota</taxon>
        <taxon>Viridiplantae</taxon>
        <taxon>Streptophyta</taxon>
        <taxon>Embryophyta</taxon>
        <taxon>Tracheophyta</taxon>
        <taxon>Spermatophyta</taxon>
        <taxon>Magnoliopsida</taxon>
        <taxon>Liliopsida</taxon>
        <taxon>Poales</taxon>
        <taxon>Poaceae</taxon>
        <taxon>PACMAD clade</taxon>
        <taxon>Arundinoideae</taxon>
        <taxon>Arundineae</taxon>
        <taxon>Arundo</taxon>
    </lineage>
</organism>
<reference evidence="2" key="2">
    <citation type="journal article" date="2015" name="Data Brief">
        <title>Shoot transcriptome of the giant reed, Arundo donax.</title>
        <authorList>
            <person name="Barrero R.A."/>
            <person name="Guerrero F.D."/>
            <person name="Moolhuijzen P."/>
            <person name="Goolsby J.A."/>
            <person name="Tidwell J."/>
            <person name="Bellgard S.E."/>
            <person name="Bellgard M.I."/>
        </authorList>
    </citation>
    <scope>NUCLEOTIDE SEQUENCE</scope>
    <source>
        <tissue evidence="2">Shoot tissue taken approximately 20 cm above the soil surface</tissue>
    </source>
</reference>
<proteinExistence type="predicted"/>
<evidence type="ECO:0000256" key="1">
    <source>
        <dbReference type="SAM" id="Phobius"/>
    </source>
</evidence>